<comment type="caution">
    <text evidence="10">The sequence shown here is derived from an EMBL/GenBank/DDBJ whole genome shotgun (WGS) entry which is preliminary data.</text>
</comment>
<dbReference type="SMART" id="SM00651">
    <property type="entry name" value="Sm"/>
    <property type="match status" value="1"/>
</dbReference>
<dbReference type="PANTHER" id="PTHR15588:SF9">
    <property type="entry name" value="U6 SNRNA-ASSOCIATED SM-LIKE PROTEIN LSM8"/>
    <property type="match status" value="1"/>
</dbReference>
<gene>
    <name evidence="10" type="ORF">P43SY_001108</name>
</gene>
<dbReference type="InterPro" id="IPR034103">
    <property type="entry name" value="Lsm8"/>
</dbReference>
<dbReference type="PROSITE" id="PS52002">
    <property type="entry name" value="SM"/>
    <property type="match status" value="1"/>
</dbReference>
<name>A0AAD5QBT9_PYTIN</name>
<sequence>MASNLKELMNQNISIITNDGRNIIGVLKGYDQCINVVLDNSFERVYSLKEPVEAVELGLYIVRGDNIAVIGEVSEDSAFVRRNWLEENCGDVPTTPRVYDDDVSEMLRGGHALQIANAKMLEAKLASAARGAATSFSETQTAALQANLSSFSLRLQALKELEDRAIERLVGAVEQQDYRFRPSALIPVIHCSSTALGTFLSLFGDDVSSSYTSGVKIAIADYYNDQIREIYADKPDETRLKEVSASGEKRCRPEPEETDSAIQLFKAARDEELEYVDQHTPEALDPTKEDTNTVRSFAKNATKVLLQASRVV</sequence>
<dbReference type="FunFam" id="2.30.30.100:FF:000084">
    <property type="entry name" value="U6 snRNA-associated Sm-like protein LSm8"/>
    <property type="match status" value="1"/>
</dbReference>
<dbReference type="AlphaFoldDB" id="A0AAD5QBT9"/>
<dbReference type="InterPro" id="IPR044642">
    <property type="entry name" value="PTHR15588"/>
</dbReference>
<evidence type="ECO:0000256" key="5">
    <source>
        <dbReference type="ARBA" id="ARBA00022884"/>
    </source>
</evidence>
<dbReference type="GO" id="GO:0003729">
    <property type="term" value="F:mRNA binding"/>
    <property type="evidence" value="ECO:0007669"/>
    <property type="project" value="TreeGrafter"/>
</dbReference>
<dbReference type="EMBL" id="JAKCXM010000024">
    <property type="protein sequence ID" value="KAJ0407150.1"/>
    <property type="molecule type" value="Genomic_DNA"/>
</dbReference>
<comment type="subcellular location">
    <subcellularLocation>
        <location evidence="1">Nucleus</location>
    </subcellularLocation>
</comment>
<evidence type="ECO:0000313" key="10">
    <source>
        <dbReference type="EMBL" id="KAJ0407150.1"/>
    </source>
</evidence>
<evidence type="ECO:0000256" key="8">
    <source>
        <dbReference type="ARBA" id="ARBA00023274"/>
    </source>
</evidence>
<dbReference type="GO" id="GO:0046540">
    <property type="term" value="C:U4/U6 x U5 tri-snRNP complex"/>
    <property type="evidence" value="ECO:0007669"/>
    <property type="project" value="InterPro"/>
</dbReference>
<keyword evidence="3" id="KW-0507">mRNA processing</keyword>
<evidence type="ECO:0000256" key="4">
    <source>
        <dbReference type="ARBA" id="ARBA00022728"/>
    </source>
</evidence>
<evidence type="ECO:0000313" key="11">
    <source>
        <dbReference type="Proteomes" id="UP001209570"/>
    </source>
</evidence>
<comment type="similarity">
    <text evidence="2">Belongs to the snRNP Sm proteins family.</text>
</comment>
<keyword evidence="4" id="KW-0747">Spliceosome</keyword>
<dbReference type="SUPFAM" id="SSF50182">
    <property type="entry name" value="Sm-like ribonucleoproteins"/>
    <property type="match status" value="1"/>
</dbReference>
<accession>A0AAD5QBT9</accession>
<dbReference type="Gene3D" id="2.30.30.100">
    <property type="match status" value="1"/>
</dbReference>
<dbReference type="InterPro" id="IPR047575">
    <property type="entry name" value="Sm"/>
</dbReference>
<evidence type="ECO:0000259" key="9">
    <source>
        <dbReference type="PROSITE" id="PS52002"/>
    </source>
</evidence>
<reference evidence="10" key="1">
    <citation type="submission" date="2021-12" db="EMBL/GenBank/DDBJ databases">
        <title>Prjna785345.</title>
        <authorList>
            <person name="Rujirawat T."/>
            <person name="Krajaejun T."/>
        </authorList>
    </citation>
    <scope>NUCLEOTIDE SEQUENCE</scope>
    <source>
        <strain evidence="10">Pi057C3</strain>
    </source>
</reference>
<dbReference type="CDD" id="cd01727">
    <property type="entry name" value="LSm8"/>
    <property type="match status" value="1"/>
</dbReference>
<dbReference type="PANTHER" id="PTHR15588">
    <property type="entry name" value="LSM1"/>
    <property type="match status" value="1"/>
</dbReference>
<evidence type="ECO:0000256" key="1">
    <source>
        <dbReference type="ARBA" id="ARBA00004123"/>
    </source>
</evidence>
<keyword evidence="8" id="KW-0687">Ribonucleoprotein</keyword>
<organism evidence="10 11">
    <name type="scientific">Pythium insidiosum</name>
    <name type="common">Pythiosis disease agent</name>
    <dbReference type="NCBI Taxonomy" id="114742"/>
    <lineage>
        <taxon>Eukaryota</taxon>
        <taxon>Sar</taxon>
        <taxon>Stramenopiles</taxon>
        <taxon>Oomycota</taxon>
        <taxon>Peronosporomycetes</taxon>
        <taxon>Pythiales</taxon>
        <taxon>Pythiaceae</taxon>
        <taxon>Pythium</taxon>
    </lineage>
</organism>
<dbReference type="InterPro" id="IPR010920">
    <property type="entry name" value="LSM_dom_sf"/>
</dbReference>
<dbReference type="Proteomes" id="UP001209570">
    <property type="component" value="Unassembled WGS sequence"/>
</dbReference>
<evidence type="ECO:0000256" key="2">
    <source>
        <dbReference type="ARBA" id="ARBA00006850"/>
    </source>
</evidence>
<protein>
    <recommendedName>
        <fullName evidence="9">Sm domain-containing protein</fullName>
    </recommendedName>
</protein>
<feature type="domain" description="Sm" evidence="9">
    <location>
        <begin position="1"/>
        <end position="76"/>
    </location>
</feature>
<dbReference type="InterPro" id="IPR001163">
    <property type="entry name" value="Sm_dom_euk/arc"/>
</dbReference>
<keyword evidence="6" id="KW-0508">mRNA splicing</keyword>
<dbReference type="GO" id="GO:0000398">
    <property type="term" value="P:mRNA splicing, via spliceosome"/>
    <property type="evidence" value="ECO:0007669"/>
    <property type="project" value="InterPro"/>
</dbReference>
<evidence type="ECO:0000256" key="7">
    <source>
        <dbReference type="ARBA" id="ARBA00023242"/>
    </source>
</evidence>
<keyword evidence="7" id="KW-0539">Nucleus</keyword>
<keyword evidence="5" id="KW-0694">RNA-binding</keyword>
<keyword evidence="11" id="KW-1185">Reference proteome</keyword>
<evidence type="ECO:0000256" key="6">
    <source>
        <dbReference type="ARBA" id="ARBA00023187"/>
    </source>
</evidence>
<evidence type="ECO:0000256" key="3">
    <source>
        <dbReference type="ARBA" id="ARBA00022664"/>
    </source>
</evidence>
<dbReference type="Pfam" id="PF01423">
    <property type="entry name" value="LSM"/>
    <property type="match status" value="1"/>
</dbReference>
<dbReference type="GO" id="GO:0071011">
    <property type="term" value="C:precatalytic spliceosome"/>
    <property type="evidence" value="ECO:0007669"/>
    <property type="project" value="TreeGrafter"/>
</dbReference>
<dbReference type="Pfam" id="PF03232">
    <property type="entry name" value="COQ7"/>
    <property type="match status" value="1"/>
</dbReference>
<proteinExistence type="inferred from homology"/>
<dbReference type="GO" id="GO:0005688">
    <property type="term" value="C:U6 snRNP"/>
    <property type="evidence" value="ECO:0007669"/>
    <property type="project" value="InterPro"/>
</dbReference>